<gene>
    <name evidence="1" type="ORF">AB0K36_18170</name>
</gene>
<evidence type="ECO:0000313" key="2">
    <source>
        <dbReference type="Proteomes" id="UP001552521"/>
    </source>
</evidence>
<reference evidence="1 2" key="1">
    <citation type="submission" date="2024-06" db="EMBL/GenBank/DDBJ databases">
        <title>The Natural Products Discovery Center: Release of the First 8490 Sequenced Strains for Exploring Actinobacteria Biosynthetic Diversity.</title>
        <authorList>
            <person name="Kalkreuter E."/>
            <person name="Kautsar S.A."/>
            <person name="Yang D."/>
            <person name="Bader C.D."/>
            <person name="Teijaro C.N."/>
            <person name="Fluegel L."/>
            <person name="Davis C.M."/>
            <person name="Simpson J.R."/>
            <person name="Lauterbach L."/>
            <person name="Steele A.D."/>
            <person name="Gui C."/>
            <person name="Meng S."/>
            <person name="Li G."/>
            <person name="Viehrig K."/>
            <person name="Ye F."/>
            <person name="Su P."/>
            <person name="Kiefer A.F."/>
            <person name="Nichols A."/>
            <person name="Cepeda A.J."/>
            <person name="Yan W."/>
            <person name="Fan B."/>
            <person name="Jiang Y."/>
            <person name="Adhikari A."/>
            <person name="Zheng C.-J."/>
            <person name="Schuster L."/>
            <person name="Cowan T.M."/>
            <person name="Smanski M.J."/>
            <person name="Chevrette M.G."/>
            <person name="De Carvalho L.P.S."/>
            <person name="Shen B."/>
        </authorList>
    </citation>
    <scope>NUCLEOTIDE SEQUENCE [LARGE SCALE GENOMIC DNA]</scope>
    <source>
        <strain evidence="1 2">NPDC049344</strain>
    </source>
</reference>
<protein>
    <submittedName>
        <fullName evidence="1">Uncharacterized protein</fullName>
    </submittedName>
</protein>
<dbReference type="RefSeq" id="WP_364595074.1">
    <property type="nucleotide sequence ID" value="NZ_JBFAQK010000023.1"/>
</dbReference>
<dbReference type="Proteomes" id="UP001552521">
    <property type="component" value="Unassembled WGS sequence"/>
</dbReference>
<dbReference type="EMBL" id="JBFAQK010000023">
    <property type="protein sequence ID" value="MEV4682701.1"/>
    <property type="molecule type" value="Genomic_DNA"/>
</dbReference>
<proteinExistence type="predicted"/>
<organism evidence="1 2">
    <name type="scientific">Streptomyces kurssanovii</name>
    <dbReference type="NCBI Taxonomy" id="67312"/>
    <lineage>
        <taxon>Bacteria</taxon>
        <taxon>Bacillati</taxon>
        <taxon>Actinomycetota</taxon>
        <taxon>Actinomycetes</taxon>
        <taxon>Kitasatosporales</taxon>
        <taxon>Streptomycetaceae</taxon>
        <taxon>Streptomyces</taxon>
    </lineage>
</organism>
<sequence length="159" mass="17952">MVSLFASAVHAIENSARTVANTLGYGTPTRGWDGSHVWELFASDKVSRGEAYWTTRVELRPLEDMPLGTEEDAHGVSIVVRAKAWMPEDRRATWGRIVDSKPWRISDFKDFQEGEIQEAIEEWLSPAWHSAMSTAKDQTEKISVVADQRREAMDSGWDA</sequence>
<evidence type="ECO:0000313" key="1">
    <source>
        <dbReference type="EMBL" id="MEV4682701.1"/>
    </source>
</evidence>
<name>A0ABV3HVT4_9ACTN</name>
<keyword evidence="2" id="KW-1185">Reference proteome</keyword>
<accession>A0ABV3HVT4</accession>
<comment type="caution">
    <text evidence="1">The sequence shown here is derived from an EMBL/GenBank/DDBJ whole genome shotgun (WGS) entry which is preliminary data.</text>
</comment>